<evidence type="ECO:0000256" key="1">
    <source>
        <dbReference type="SAM" id="MobiDB-lite"/>
    </source>
</evidence>
<proteinExistence type="predicted"/>
<dbReference type="Proteomes" id="UP000178783">
    <property type="component" value="Unassembled WGS sequence"/>
</dbReference>
<feature type="compositionally biased region" description="Basic and acidic residues" evidence="1">
    <location>
        <begin position="340"/>
        <end position="362"/>
    </location>
</feature>
<dbReference type="EMBL" id="MFFW01000043">
    <property type="protein sequence ID" value="OGF23929.1"/>
    <property type="molecule type" value="Genomic_DNA"/>
</dbReference>
<sequence length="510" mass="55935">MLDYLKKFNRLPPELRRKVSNPTAMAAIETLEKKYRLPLAALVMRVLVKEIDLADLASYLKKENLAEVAALELARELKDKIFSSLSGYLPVGGASSMAASGPSRLKALAEVNESSSRFRPVEAGRRRDASGQPERPALKTSAQEPAVKGASFFFSVDDEAEIRELAKKIDLAARIKLPAGAVEDKLKAIINRAQINFGAADLADRFKQILKTYLRGVRNKVETKATLEKSFLSGGLSFDQASAQQVMDITDKVLNSESDEPAKPLPKIEISLPARDAPYDFFKLAGVKKAAASAAGPKSQRAPEAKSDLSLKPAGVVFRKTFQSDGTEHELAPLTPAIKPGDKKAVKPAADKKFLSPRKEIKPAAGSQGADSDQTPFVRRRFEAGNSTSGRKARVEDVKYVPKVMGPLDEIKYLGLINFRRLDNDPLRAVEKVKAEINLLAEESYGKKLEAVKGWRSSPVNRLYLDIGQKSISENKPVDVIIEERKIAGGDYLTAAEFEAIMDLNKSLRF</sequence>
<organism evidence="2 3">
    <name type="scientific">Candidatus Falkowbacteria bacterium RIFCSPLOWO2_02_FULL_45_21</name>
    <dbReference type="NCBI Taxonomy" id="1797989"/>
    <lineage>
        <taxon>Bacteria</taxon>
        <taxon>Candidatus Falkowiibacteriota</taxon>
    </lineage>
</organism>
<name>A0A1F5SBA4_9BACT</name>
<reference evidence="2 3" key="1">
    <citation type="journal article" date="2016" name="Nat. Commun.">
        <title>Thousands of microbial genomes shed light on interconnected biogeochemical processes in an aquifer system.</title>
        <authorList>
            <person name="Anantharaman K."/>
            <person name="Brown C.T."/>
            <person name="Hug L.A."/>
            <person name="Sharon I."/>
            <person name="Castelle C.J."/>
            <person name="Probst A.J."/>
            <person name="Thomas B.C."/>
            <person name="Singh A."/>
            <person name="Wilkins M.J."/>
            <person name="Karaoz U."/>
            <person name="Brodie E.L."/>
            <person name="Williams K.H."/>
            <person name="Hubbard S.S."/>
            <person name="Banfield J.F."/>
        </authorList>
    </citation>
    <scope>NUCLEOTIDE SEQUENCE [LARGE SCALE GENOMIC DNA]</scope>
</reference>
<comment type="caution">
    <text evidence="2">The sequence shown here is derived from an EMBL/GenBank/DDBJ whole genome shotgun (WGS) entry which is preliminary data.</text>
</comment>
<evidence type="ECO:0000313" key="2">
    <source>
        <dbReference type="EMBL" id="OGF23929.1"/>
    </source>
</evidence>
<dbReference type="AlphaFoldDB" id="A0A1F5SBA4"/>
<protein>
    <submittedName>
        <fullName evidence="2">Uncharacterized protein</fullName>
    </submittedName>
</protein>
<feature type="region of interest" description="Disordered" evidence="1">
    <location>
        <begin position="116"/>
        <end position="143"/>
    </location>
</feature>
<dbReference type="STRING" id="1797989.A3H66_03175"/>
<feature type="region of interest" description="Disordered" evidence="1">
    <location>
        <begin position="327"/>
        <end position="377"/>
    </location>
</feature>
<accession>A0A1F5SBA4</accession>
<feature type="compositionally biased region" description="Basic and acidic residues" evidence="1">
    <location>
        <begin position="119"/>
        <end position="129"/>
    </location>
</feature>
<evidence type="ECO:0000313" key="3">
    <source>
        <dbReference type="Proteomes" id="UP000178783"/>
    </source>
</evidence>
<gene>
    <name evidence="2" type="ORF">A3H66_03175</name>
</gene>